<feature type="domain" description="Malectin-like" evidence="6">
    <location>
        <begin position="3"/>
        <end position="63"/>
    </location>
</feature>
<evidence type="ECO:0000256" key="5">
    <source>
        <dbReference type="ARBA" id="ARBA00023136"/>
    </source>
</evidence>
<keyword evidence="8" id="KW-1185">Reference proteome</keyword>
<protein>
    <submittedName>
        <fullName evidence="7">Lrr receptor-like serine/threonine-protein kinase</fullName>
    </submittedName>
</protein>
<dbReference type="Proteomes" id="UP000237347">
    <property type="component" value="Unassembled WGS sequence"/>
</dbReference>
<evidence type="ECO:0000313" key="8">
    <source>
        <dbReference type="Proteomes" id="UP000237347"/>
    </source>
</evidence>
<dbReference type="AlphaFoldDB" id="A0AAW0IIV2"/>
<dbReference type="Pfam" id="PF12819">
    <property type="entry name" value="Malectin_like"/>
    <property type="match status" value="1"/>
</dbReference>
<keyword evidence="2" id="KW-0812">Transmembrane</keyword>
<organism evidence="7 8">
    <name type="scientific">Quercus suber</name>
    <name type="common">Cork oak</name>
    <dbReference type="NCBI Taxonomy" id="58331"/>
    <lineage>
        <taxon>Eukaryota</taxon>
        <taxon>Viridiplantae</taxon>
        <taxon>Streptophyta</taxon>
        <taxon>Embryophyta</taxon>
        <taxon>Tracheophyta</taxon>
        <taxon>Spermatophyta</taxon>
        <taxon>Magnoliopsida</taxon>
        <taxon>eudicotyledons</taxon>
        <taxon>Gunneridae</taxon>
        <taxon>Pentapetalae</taxon>
        <taxon>rosids</taxon>
        <taxon>fabids</taxon>
        <taxon>Fagales</taxon>
        <taxon>Fagaceae</taxon>
        <taxon>Quercus</taxon>
    </lineage>
</organism>
<accession>A0AAW0IIV2</accession>
<comment type="caution">
    <text evidence="7">The sequence shown here is derived from an EMBL/GenBank/DDBJ whole genome shotgun (WGS) entry which is preliminary data.</text>
</comment>
<dbReference type="InterPro" id="IPR024788">
    <property type="entry name" value="Malectin-like_Carb-bd_dom"/>
</dbReference>
<keyword evidence="3" id="KW-0732">Signal</keyword>
<dbReference type="GO" id="GO:0016020">
    <property type="term" value="C:membrane"/>
    <property type="evidence" value="ECO:0007669"/>
    <property type="project" value="UniProtKB-SubCell"/>
</dbReference>
<sequence length="103" mass="11544">MLDDGTGIFYNSDTGFIDTGTNSNISAEHYDTNPDIGRLARNLRSFPQGKKDCYTLKPEQGKNSISLILSFIMEIMTTRIKFQTSTCMSGLIICSHWISISIR</sequence>
<dbReference type="EMBL" id="PKMF04001146">
    <property type="protein sequence ID" value="KAK7814033.1"/>
    <property type="molecule type" value="Genomic_DNA"/>
</dbReference>
<evidence type="ECO:0000256" key="3">
    <source>
        <dbReference type="ARBA" id="ARBA00022729"/>
    </source>
</evidence>
<evidence type="ECO:0000256" key="4">
    <source>
        <dbReference type="ARBA" id="ARBA00022989"/>
    </source>
</evidence>
<evidence type="ECO:0000313" key="7">
    <source>
        <dbReference type="EMBL" id="KAK7814033.1"/>
    </source>
</evidence>
<comment type="subcellular location">
    <subcellularLocation>
        <location evidence="1">Membrane</location>
        <topology evidence="1">Single-pass membrane protein</topology>
    </subcellularLocation>
</comment>
<evidence type="ECO:0000259" key="6">
    <source>
        <dbReference type="Pfam" id="PF12819"/>
    </source>
</evidence>
<name>A0AAW0IIV2_QUESU</name>
<evidence type="ECO:0000256" key="1">
    <source>
        <dbReference type="ARBA" id="ARBA00004167"/>
    </source>
</evidence>
<reference evidence="7 8" key="1">
    <citation type="journal article" date="2018" name="Sci. Data">
        <title>The draft genome sequence of cork oak.</title>
        <authorList>
            <person name="Ramos A.M."/>
            <person name="Usie A."/>
            <person name="Barbosa P."/>
            <person name="Barros P.M."/>
            <person name="Capote T."/>
            <person name="Chaves I."/>
            <person name="Simoes F."/>
            <person name="Abreu I."/>
            <person name="Carrasquinho I."/>
            <person name="Faro C."/>
            <person name="Guimaraes J.B."/>
            <person name="Mendonca D."/>
            <person name="Nobrega F."/>
            <person name="Rodrigues L."/>
            <person name="Saibo N.J.M."/>
            <person name="Varela M.C."/>
            <person name="Egas C."/>
            <person name="Matos J."/>
            <person name="Miguel C.M."/>
            <person name="Oliveira M.M."/>
            <person name="Ricardo C.P."/>
            <person name="Goncalves S."/>
        </authorList>
    </citation>
    <scope>NUCLEOTIDE SEQUENCE [LARGE SCALE GENOMIC DNA]</scope>
    <source>
        <strain evidence="8">cv. HL8</strain>
    </source>
</reference>
<keyword evidence="4" id="KW-1133">Transmembrane helix</keyword>
<proteinExistence type="predicted"/>
<keyword evidence="5" id="KW-0472">Membrane</keyword>
<evidence type="ECO:0000256" key="2">
    <source>
        <dbReference type="ARBA" id="ARBA00022692"/>
    </source>
</evidence>
<dbReference type="GO" id="GO:0016301">
    <property type="term" value="F:kinase activity"/>
    <property type="evidence" value="ECO:0007669"/>
    <property type="project" value="UniProtKB-KW"/>
</dbReference>
<gene>
    <name evidence="7" type="ORF">CFP56_003947</name>
</gene>